<feature type="transmembrane region" description="Helical" evidence="2">
    <location>
        <begin position="224"/>
        <end position="241"/>
    </location>
</feature>
<proteinExistence type="inferred from homology"/>
<keyword evidence="2" id="KW-0472">Membrane</keyword>
<organism evidence="4 5">
    <name type="scientific">Streptomyces caniferus</name>
    <dbReference type="NCBI Taxonomy" id="285557"/>
    <lineage>
        <taxon>Bacteria</taxon>
        <taxon>Bacillati</taxon>
        <taxon>Actinomycetota</taxon>
        <taxon>Actinomycetes</taxon>
        <taxon>Kitasatosporales</taxon>
        <taxon>Streptomycetaceae</taxon>
        <taxon>Streptomyces</taxon>
    </lineage>
</organism>
<gene>
    <name evidence="4" type="ORF">Scani_34440</name>
</gene>
<dbReference type="GO" id="GO:0005886">
    <property type="term" value="C:plasma membrane"/>
    <property type="evidence" value="ECO:0007669"/>
    <property type="project" value="TreeGrafter"/>
</dbReference>
<dbReference type="EMBL" id="BLIN01000004">
    <property type="protein sequence ID" value="GFE07176.1"/>
    <property type="molecule type" value="Genomic_DNA"/>
</dbReference>
<feature type="transmembrane region" description="Helical" evidence="2">
    <location>
        <begin position="190"/>
        <end position="212"/>
    </location>
</feature>
<dbReference type="InterPro" id="IPR050882">
    <property type="entry name" value="Prepilin_peptidase/N-MTase"/>
</dbReference>
<keyword evidence="2" id="KW-1133">Transmembrane helix</keyword>
<dbReference type="Pfam" id="PF01478">
    <property type="entry name" value="Peptidase_A24"/>
    <property type="match status" value="1"/>
</dbReference>
<dbReference type="PANTHER" id="PTHR30487">
    <property type="entry name" value="TYPE 4 PREPILIN-LIKE PROTEINS LEADER PEPTIDE-PROCESSING ENZYME"/>
    <property type="match status" value="1"/>
</dbReference>
<dbReference type="Proteomes" id="UP000435837">
    <property type="component" value="Unassembled WGS sequence"/>
</dbReference>
<feature type="transmembrane region" description="Helical" evidence="2">
    <location>
        <begin position="147"/>
        <end position="170"/>
    </location>
</feature>
<evidence type="ECO:0000256" key="1">
    <source>
        <dbReference type="ARBA" id="ARBA00005801"/>
    </source>
</evidence>
<dbReference type="AlphaFoldDB" id="A0A640S9Q4"/>
<dbReference type="PANTHER" id="PTHR30487:SF0">
    <property type="entry name" value="PREPILIN LEADER PEPTIDASE_N-METHYLTRANSFERASE-RELATED"/>
    <property type="match status" value="1"/>
</dbReference>
<keyword evidence="2" id="KW-0812">Transmembrane</keyword>
<name>A0A640S9Q4_9ACTN</name>
<dbReference type="InterPro" id="IPR000045">
    <property type="entry name" value="Prepilin_IV_endopep_pep"/>
</dbReference>
<comment type="similarity">
    <text evidence="1">Belongs to the peptidase A24 family.</text>
</comment>
<feature type="transmembrane region" description="Helical" evidence="2">
    <location>
        <begin position="122"/>
        <end position="140"/>
    </location>
</feature>
<dbReference type="RefSeq" id="WP_159476326.1">
    <property type="nucleotide sequence ID" value="NZ_BAAATH010000025.1"/>
</dbReference>
<feature type="domain" description="Prepilin type IV endopeptidase peptidase" evidence="3">
    <location>
        <begin position="109"/>
        <end position="208"/>
    </location>
</feature>
<dbReference type="GO" id="GO:0006465">
    <property type="term" value="P:signal peptide processing"/>
    <property type="evidence" value="ECO:0007669"/>
    <property type="project" value="TreeGrafter"/>
</dbReference>
<dbReference type="OrthoDB" id="2087435at2"/>
<comment type="caution">
    <text evidence="4">The sequence shown here is derived from an EMBL/GenBank/DDBJ whole genome shotgun (WGS) entry which is preliminary data.</text>
</comment>
<evidence type="ECO:0000313" key="5">
    <source>
        <dbReference type="Proteomes" id="UP000435837"/>
    </source>
</evidence>
<protein>
    <submittedName>
        <fullName evidence="4">Prepilin peptidase</fullName>
    </submittedName>
</protein>
<dbReference type="GO" id="GO:0004190">
    <property type="term" value="F:aspartic-type endopeptidase activity"/>
    <property type="evidence" value="ECO:0007669"/>
    <property type="project" value="InterPro"/>
</dbReference>
<dbReference type="Gene3D" id="1.20.120.1220">
    <property type="match status" value="1"/>
</dbReference>
<reference evidence="4 5" key="1">
    <citation type="submission" date="2019-12" db="EMBL/GenBank/DDBJ databases">
        <title>Whole genome shotgun sequence of Streptomyces caniferus NBRC 15389.</title>
        <authorList>
            <person name="Ichikawa N."/>
            <person name="Kimura A."/>
            <person name="Kitahashi Y."/>
            <person name="Komaki H."/>
            <person name="Tamura T."/>
        </authorList>
    </citation>
    <scope>NUCLEOTIDE SEQUENCE [LARGE SCALE GENOMIC DNA]</scope>
    <source>
        <strain evidence="4 5">NBRC 15389</strain>
    </source>
</reference>
<feature type="transmembrane region" description="Helical" evidence="2">
    <location>
        <begin position="100"/>
        <end position="116"/>
    </location>
</feature>
<sequence>MLSQLVATLVGLVAGAGLRPLVVALAVPAGQPADVTCPACSPRPVPTWGPHALRLLPPGGHCPNCRAHLCAPWLPELTTAAAFAVVATGGAVGWYAAAQYWIALLGAGLLLIDSAVQRLPNLLTLAAAVGTLVLLTAASAHHEAGSLLRAAVVAAVAGGLFTVLAVLGTTGLGDAKLAISLGAVLGWHSWQAAVLALVLTYLLGAMVAVLLLLTRRGHRKSTRAFGPFLIIGTLAAALTTST</sequence>
<accession>A0A640S9Q4</accession>
<evidence type="ECO:0000313" key="4">
    <source>
        <dbReference type="EMBL" id="GFE07176.1"/>
    </source>
</evidence>
<evidence type="ECO:0000259" key="3">
    <source>
        <dbReference type="Pfam" id="PF01478"/>
    </source>
</evidence>
<evidence type="ECO:0000256" key="2">
    <source>
        <dbReference type="SAM" id="Phobius"/>
    </source>
</evidence>